<dbReference type="GO" id="GO:0006654">
    <property type="term" value="P:phosphatidic acid biosynthetic process"/>
    <property type="evidence" value="ECO:0007669"/>
    <property type="project" value="TreeGrafter"/>
</dbReference>
<organism evidence="5 6">
    <name type="scientific">Fusibacillus kribbianus</name>
    <dbReference type="NCBI Taxonomy" id="3044208"/>
    <lineage>
        <taxon>Bacteria</taxon>
        <taxon>Bacillati</taxon>
        <taxon>Bacillota</taxon>
        <taxon>Clostridia</taxon>
        <taxon>Lachnospirales</taxon>
        <taxon>Lachnospiraceae</taxon>
        <taxon>Fusibacillus</taxon>
    </lineage>
</organism>
<comment type="caution">
    <text evidence="5">The sequence shown here is derived from an EMBL/GenBank/DDBJ whole genome shotgun (WGS) entry which is preliminary data.</text>
</comment>
<dbReference type="SMART" id="SM00563">
    <property type="entry name" value="PlsC"/>
    <property type="match status" value="1"/>
</dbReference>
<keyword evidence="2 5" id="KW-0012">Acyltransferase</keyword>
<dbReference type="PANTHER" id="PTHR10434">
    <property type="entry name" value="1-ACYL-SN-GLYCEROL-3-PHOSPHATE ACYLTRANSFERASE"/>
    <property type="match status" value="1"/>
</dbReference>
<proteinExistence type="predicted"/>
<dbReference type="PANTHER" id="PTHR10434:SF11">
    <property type="entry name" value="1-ACYL-SN-GLYCEROL-3-PHOSPHATE ACYLTRANSFERASE"/>
    <property type="match status" value="1"/>
</dbReference>
<dbReference type="InterPro" id="IPR002123">
    <property type="entry name" value="Plipid/glycerol_acylTrfase"/>
</dbReference>
<dbReference type="RefSeq" id="WP_283229998.1">
    <property type="nucleotide sequence ID" value="NZ_JASGBQ010000003.1"/>
</dbReference>
<keyword evidence="3" id="KW-1133">Transmembrane helix</keyword>
<dbReference type="CDD" id="cd07989">
    <property type="entry name" value="LPLAT_AGPAT-like"/>
    <property type="match status" value="1"/>
</dbReference>
<feature type="domain" description="Phospholipid/glycerol acyltransferase" evidence="4">
    <location>
        <begin position="69"/>
        <end position="184"/>
    </location>
</feature>
<gene>
    <name evidence="5" type="ORF">QJ036_03220</name>
</gene>
<dbReference type="Proteomes" id="UP001300383">
    <property type="component" value="Unassembled WGS sequence"/>
</dbReference>
<dbReference type="GO" id="GO:0003841">
    <property type="term" value="F:1-acylglycerol-3-phosphate O-acyltransferase activity"/>
    <property type="evidence" value="ECO:0007669"/>
    <property type="project" value="TreeGrafter"/>
</dbReference>
<dbReference type="SUPFAM" id="SSF69593">
    <property type="entry name" value="Glycerol-3-phosphate (1)-acyltransferase"/>
    <property type="match status" value="1"/>
</dbReference>
<feature type="transmembrane region" description="Helical" evidence="3">
    <location>
        <begin position="7"/>
        <end position="26"/>
    </location>
</feature>
<dbReference type="Pfam" id="PF01553">
    <property type="entry name" value="Acyltransferase"/>
    <property type="match status" value="1"/>
</dbReference>
<name>A0AAP4BAV0_9FIRM</name>
<protein>
    <submittedName>
        <fullName evidence="5">Lysophospholipid acyltransferase family protein</fullName>
    </submittedName>
</protein>
<evidence type="ECO:0000313" key="5">
    <source>
        <dbReference type="EMBL" id="MDI9241488.1"/>
    </source>
</evidence>
<accession>A0AAP4BAV0</accession>
<dbReference type="EMBL" id="JASGBQ010000003">
    <property type="protein sequence ID" value="MDI9241488.1"/>
    <property type="molecule type" value="Genomic_DNA"/>
</dbReference>
<sequence length="241" mass="28061">MKRIVLMVVRLFIMAPIWFFKIWSWGRNDRHTEKEKFELLRHVTIHANRAGRVTIEPHGLSNLPEEPGYIMFPNHQGLFDVLGFLETSPQPFTVVMKKEVENTILLKQVRILLKGQCMDRDDIRASLKVINQMTKEVKEGRNYLIFPEGTRSRNGNHLLDFKGGSFKSAVNAKCPIVPVAVIDSYKAFDTSSIKKLTVQIHYLKPLYYEDYKGMKTTEIAALVKERIEEIMREYASDWKEE</sequence>
<dbReference type="AlphaFoldDB" id="A0AAP4BAV0"/>
<reference evidence="5 6" key="1">
    <citation type="submission" date="2023-05" db="EMBL/GenBank/DDBJ databases">
        <title>[ruminococcus] sp. nov., isolated from a pig farm feces dump.</title>
        <authorList>
            <person name="Chang Y.-H."/>
        </authorList>
    </citation>
    <scope>NUCLEOTIDE SEQUENCE [LARGE SCALE GENOMIC DNA]</scope>
    <source>
        <strain evidence="5 6">YH-rum2234</strain>
    </source>
</reference>
<evidence type="ECO:0000313" key="6">
    <source>
        <dbReference type="Proteomes" id="UP001300383"/>
    </source>
</evidence>
<evidence type="ECO:0000256" key="2">
    <source>
        <dbReference type="ARBA" id="ARBA00023315"/>
    </source>
</evidence>
<evidence type="ECO:0000256" key="1">
    <source>
        <dbReference type="ARBA" id="ARBA00022679"/>
    </source>
</evidence>
<evidence type="ECO:0000256" key="3">
    <source>
        <dbReference type="SAM" id="Phobius"/>
    </source>
</evidence>
<keyword evidence="1" id="KW-0808">Transferase</keyword>
<evidence type="ECO:0000259" key="4">
    <source>
        <dbReference type="SMART" id="SM00563"/>
    </source>
</evidence>
<keyword evidence="6" id="KW-1185">Reference proteome</keyword>
<keyword evidence="3" id="KW-0812">Transmembrane</keyword>
<keyword evidence="3" id="KW-0472">Membrane</keyword>